<evidence type="ECO:0008006" key="2">
    <source>
        <dbReference type="Google" id="ProtNLM"/>
    </source>
</evidence>
<reference evidence="1" key="1">
    <citation type="journal article" date="2015" name="Nature">
        <title>Complex archaea that bridge the gap between prokaryotes and eukaryotes.</title>
        <authorList>
            <person name="Spang A."/>
            <person name="Saw J.H."/>
            <person name="Jorgensen S.L."/>
            <person name="Zaremba-Niedzwiedzka K."/>
            <person name="Martijn J."/>
            <person name="Lind A.E."/>
            <person name="van Eijk R."/>
            <person name="Schleper C."/>
            <person name="Guy L."/>
            <person name="Ettema T.J."/>
        </authorList>
    </citation>
    <scope>NUCLEOTIDE SEQUENCE</scope>
</reference>
<sequence>INPDIVSTGYGADLVQGFSRQSKRILESPQYRAVFPHVRLSSEKRTDAKWKVEYFRNGIWVQSSGEVTVTGLGGALTGAVMAIGLRHGRQKPTERDARAYALTQQLRRRFEAEMGHIECRELTGMDLSTLEGIKRFAKTDGPVKVCLPAVGAAYRLVMELLNQPAGGRSRAAQS</sequence>
<gene>
    <name evidence="1" type="ORF">LCGC14_2038600</name>
</gene>
<dbReference type="EMBL" id="LAZR01023862">
    <property type="protein sequence ID" value="KKL77069.1"/>
    <property type="molecule type" value="Genomic_DNA"/>
</dbReference>
<dbReference type="InterPro" id="IPR010181">
    <property type="entry name" value="CGCAxxGCC_motif"/>
</dbReference>
<dbReference type="Pfam" id="PF09719">
    <property type="entry name" value="C_GCAxxG_C_C"/>
    <property type="match status" value="1"/>
</dbReference>
<organism evidence="1">
    <name type="scientific">marine sediment metagenome</name>
    <dbReference type="NCBI Taxonomy" id="412755"/>
    <lineage>
        <taxon>unclassified sequences</taxon>
        <taxon>metagenomes</taxon>
        <taxon>ecological metagenomes</taxon>
    </lineage>
</organism>
<dbReference type="AlphaFoldDB" id="A0A0F9ESR9"/>
<evidence type="ECO:0000313" key="1">
    <source>
        <dbReference type="EMBL" id="KKL77069.1"/>
    </source>
</evidence>
<comment type="caution">
    <text evidence="1">The sequence shown here is derived from an EMBL/GenBank/DDBJ whole genome shotgun (WGS) entry which is preliminary data.</text>
</comment>
<name>A0A0F9ESR9_9ZZZZ</name>
<feature type="non-terminal residue" evidence="1">
    <location>
        <position position="1"/>
    </location>
</feature>
<proteinExistence type="predicted"/>
<protein>
    <recommendedName>
        <fullName evidence="2">C_GCAxxG_C_C family protein</fullName>
    </recommendedName>
</protein>
<accession>A0A0F9ESR9</accession>